<feature type="coiled-coil region" evidence="1">
    <location>
        <begin position="117"/>
        <end position="167"/>
    </location>
</feature>
<comment type="caution">
    <text evidence="4">The sequence shown here is derived from an EMBL/GenBank/DDBJ whole genome shotgun (WGS) entry which is preliminary data.</text>
</comment>
<keyword evidence="5" id="KW-1185">Reference proteome</keyword>
<proteinExistence type="predicted"/>
<evidence type="ECO:0000313" key="5">
    <source>
        <dbReference type="Proteomes" id="UP000467840"/>
    </source>
</evidence>
<evidence type="ECO:0000313" key="4">
    <source>
        <dbReference type="EMBL" id="KAF2308066.1"/>
    </source>
</evidence>
<feature type="region of interest" description="Disordered" evidence="2">
    <location>
        <begin position="84"/>
        <end position="103"/>
    </location>
</feature>
<dbReference type="AlphaFoldDB" id="A0A6A6M717"/>
<accession>A0A6A6M717</accession>
<sequence>MSSLPASFPSTPYASIGSAPGSYPSNRIMIRVVGGKFIPNGHTISTHITSIFRERQDATGYTWKDVSSSTHDFCGKKKRRVHGLGSHASTLHPDSFSSSATSRRTATVIDHVADERIRVLKEEIMRTRDNQERILQQCVEEEVSRLRQQSEEQFHSMQEKMRRMIRQMASSSCPSSDSVDLCD</sequence>
<keyword evidence="1" id="KW-0175">Coiled coil</keyword>
<dbReference type="Proteomes" id="UP000467840">
    <property type="component" value="Chromosome 9"/>
</dbReference>
<reference evidence="4 5" key="1">
    <citation type="journal article" date="2020" name="Mol. Plant">
        <title>The Chromosome-Based Rubber Tree Genome Provides New Insights into Spurge Genome Evolution and Rubber Biosynthesis.</title>
        <authorList>
            <person name="Liu J."/>
            <person name="Shi C."/>
            <person name="Shi C.C."/>
            <person name="Li W."/>
            <person name="Zhang Q.J."/>
            <person name="Zhang Y."/>
            <person name="Li K."/>
            <person name="Lu H.F."/>
            <person name="Shi C."/>
            <person name="Zhu S.T."/>
            <person name="Xiao Z.Y."/>
            <person name="Nan H."/>
            <person name="Yue Y."/>
            <person name="Zhu X.G."/>
            <person name="Wu Y."/>
            <person name="Hong X.N."/>
            <person name="Fan G.Y."/>
            <person name="Tong Y."/>
            <person name="Zhang D."/>
            <person name="Mao C.L."/>
            <person name="Liu Y.L."/>
            <person name="Hao S.J."/>
            <person name="Liu W.Q."/>
            <person name="Lv M.Q."/>
            <person name="Zhang H.B."/>
            <person name="Liu Y."/>
            <person name="Hu-Tang G.R."/>
            <person name="Wang J.P."/>
            <person name="Wang J.H."/>
            <person name="Sun Y.H."/>
            <person name="Ni S.B."/>
            <person name="Chen W.B."/>
            <person name="Zhang X.C."/>
            <person name="Jiao Y.N."/>
            <person name="Eichler E.E."/>
            <person name="Li G.H."/>
            <person name="Liu X."/>
            <person name="Gao L.Z."/>
        </authorList>
    </citation>
    <scope>NUCLEOTIDE SEQUENCE [LARGE SCALE GENOMIC DNA]</scope>
    <source>
        <strain evidence="5">cv. GT1</strain>
        <tissue evidence="4">Leaf</tissue>
    </source>
</reference>
<dbReference type="EMBL" id="JAAGAX010000008">
    <property type="protein sequence ID" value="KAF2308066.1"/>
    <property type="molecule type" value="Genomic_DNA"/>
</dbReference>
<name>A0A6A6M717_HEVBR</name>
<protein>
    <submittedName>
        <fullName evidence="4">Uncharacterized protein</fullName>
    </submittedName>
</protein>
<organism evidence="4 5">
    <name type="scientific">Hevea brasiliensis</name>
    <name type="common">Para rubber tree</name>
    <name type="synonym">Siphonia brasiliensis</name>
    <dbReference type="NCBI Taxonomy" id="3981"/>
    <lineage>
        <taxon>Eukaryota</taxon>
        <taxon>Viridiplantae</taxon>
        <taxon>Streptophyta</taxon>
        <taxon>Embryophyta</taxon>
        <taxon>Tracheophyta</taxon>
        <taxon>Spermatophyta</taxon>
        <taxon>Magnoliopsida</taxon>
        <taxon>eudicotyledons</taxon>
        <taxon>Gunneridae</taxon>
        <taxon>Pentapetalae</taxon>
        <taxon>rosids</taxon>
        <taxon>fabids</taxon>
        <taxon>Malpighiales</taxon>
        <taxon>Euphorbiaceae</taxon>
        <taxon>Crotonoideae</taxon>
        <taxon>Micrandreae</taxon>
        <taxon>Hevea</taxon>
    </lineage>
</organism>
<evidence type="ECO:0000256" key="1">
    <source>
        <dbReference type="SAM" id="Coils"/>
    </source>
</evidence>
<gene>
    <name evidence="3" type="ORF">GH714_034816</name>
    <name evidence="4" type="ORF">GH714_034856</name>
</gene>
<evidence type="ECO:0000313" key="3">
    <source>
        <dbReference type="EMBL" id="KAF2308060.1"/>
    </source>
</evidence>
<evidence type="ECO:0000256" key="2">
    <source>
        <dbReference type="SAM" id="MobiDB-lite"/>
    </source>
</evidence>
<dbReference type="EMBL" id="JAAGAX010000008">
    <property type="protein sequence ID" value="KAF2308060.1"/>
    <property type="molecule type" value="Genomic_DNA"/>
</dbReference>